<dbReference type="InterPro" id="IPR025113">
    <property type="entry name" value="TRL-like"/>
</dbReference>
<dbReference type="Proteomes" id="UP000094197">
    <property type="component" value="Chromosome 1"/>
</dbReference>
<dbReference type="EMBL" id="CP015217">
    <property type="protein sequence ID" value="AOP34600.1"/>
    <property type="molecule type" value="Genomic_DNA"/>
</dbReference>
<gene>
    <name evidence="1" type="ORF">A0128_12525</name>
</gene>
<sequence length="108" mass="11491">MKNKRSLLIIIFSLLFSVNCASGPVGGLLFTYNKYPGQINPANDVKPEAVAEGCIHNILGLISFGNAGVGSVAKSNGIQRISMIDFSALHIFAIVYRNHCVIVAGEKG</sequence>
<keyword evidence="2" id="KW-1185">Reference proteome</keyword>
<name>A0A1D7UYE3_9LEPT</name>
<proteinExistence type="predicted"/>
<dbReference type="AlphaFoldDB" id="A0A1D7UYE3"/>
<reference evidence="1 2" key="1">
    <citation type="submission" date="2016-04" db="EMBL/GenBank/DDBJ databases">
        <title>Complete genome seqeunce of Leptospira alstonii serovar Room22.</title>
        <authorList>
            <person name="Nally J.E."/>
            <person name="Bayles D.O."/>
            <person name="Hurley D."/>
            <person name="Fanning S."/>
            <person name="McMahon B.J."/>
            <person name="Arent Z."/>
        </authorList>
    </citation>
    <scope>NUCLEOTIDE SEQUENCE [LARGE SCALE GENOMIC DNA]</scope>
    <source>
        <strain evidence="1 2">GWTS #1</strain>
    </source>
</reference>
<dbReference type="RefSeq" id="WP_069607825.1">
    <property type="nucleotide sequence ID" value="NZ_CP015217.1"/>
</dbReference>
<evidence type="ECO:0000313" key="1">
    <source>
        <dbReference type="EMBL" id="AOP34600.1"/>
    </source>
</evidence>
<evidence type="ECO:0000313" key="2">
    <source>
        <dbReference type="Proteomes" id="UP000094197"/>
    </source>
</evidence>
<organism evidence="1 2">
    <name type="scientific">Leptospira tipperaryensis</name>
    <dbReference type="NCBI Taxonomy" id="2564040"/>
    <lineage>
        <taxon>Bacteria</taxon>
        <taxon>Pseudomonadati</taxon>
        <taxon>Spirochaetota</taxon>
        <taxon>Spirochaetia</taxon>
        <taxon>Leptospirales</taxon>
        <taxon>Leptospiraceae</taxon>
        <taxon>Leptospira</taxon>
    </lineage>
</organism>
<dbReference type="KEGG" id="laj:A0128_12525"/>
<dbReference type="Pfam" id="PF13146">
    <property type="entry name" value="TRL"/>
    <property type="match status" value="1"/>
</dbReference>
<dbReference type="OrthoDB" id="331113at2"/>
<accession>A0A1D7UYE3</accession>
<protein>
    <submittedName>
        <fullName evidence="1">TRL-like family protein</fullName>
    </submittedName>
</protein>